<protein>
    <submittedName>
        <fullName evidence="1">Uncharacterized protein</fullName>
    </submittedName>
</protein>
<proteinExistence type="predicted"/>
<dbReference type="HOGENOM" id="CLU_3421559_0_0_1"/>
<accession>T1KS94</accession>
<dbReference type="Proteomes" id="UP000015104">
    <property type="component" value="Unassembled WGS sequence"/>
</dbReference>
<name>T1KS94_TETUR</name>
<sequence length="24" mass="2755">MKINYFDNCFDRSFISSGLPCLPS</sequence>
<evidence type="ECO:0000313" key="2">
    <source>
        <dbReference type="Proteomes" id="UP000015104"/>
    </source>
</evidence>
<reference evidence="1" key="2">
    <citation type="submission" date="2015-06" db="UniProtKB">
        <authorList>
            <consortium name="EnsemblMetazoa"/>
        </authorList>
    </citation>
    <scope>IDENTIFICATION</scope>
</reference>
<organism evidence="1 2">
    <name type="scientific">Tetranychus urticae</name>
    <name type="common">Two-spotted spider mite</name>
    <dbReference type="NCBI Taxonomy" id="32264"/>
    <lineage>
        <taxon>Eukaryota</taxon>
        <taxon>Metazoa</taxon>
        <taxon>Ecdysozoa</taxon>
        <taxon>Arthropoda</taxon>
        <taxon>Chelicerata</taxon>
        <taxon>Arachnida</taxon>
        <taxon>Acari</taxon>
        <taxon>Acariformes</taxon>
        <taxon>Trombidiformes</taxon>
        <taxon>Prostigmata</taxon>
        <taxon>Eleutherengona</taxon>
        <taxon>Raphignathae</taxon>
        <taxon>Tetranychoidea</taxon>
        <taxon>Tetranychidae</taxon>
        <taxon>Tetranychus</taxon>
    </lineage>
</organism>
<dbReference type="AlphaFoldDB" id="T1KS94"/>
<keyword evidence="2" id="KW-1185">Reference proteome</keyword>
<evidence type="ECO:0000313" key="1">
    <source>
        <dbReference type="EnsemblMetazoa" id="tetur19g02330.1"/>
    </source>
</evidence>
<dbReference type="EMBL" id="CAEY01000424">
    <property type="status" value="NOT_ANNOTATED_CDS"/>
    <property type="molecule type" value="Genomic_DNA"/>
</dbReference>
<dbReference type="EnsemblMetazoa" id="tetur19g02330.1">
    <property type="protein sequence ID" value="tetur19g02330.1"/>
    <property type="gene ID" value="tetur19g02330"/>
</dbReference>
<reference evidence="2" key="1">
    <citation type="submission" date="2011-08" db="EMBL/GenBank/DDBJ databases">
        <authorList>
            <person name="Rombauts S."/>
        </authorList>
    </citation>
    <scope>NUCLEOTIDE SEQUENCE</scope>
    <source>
        <strain evidence="2">London</strain>
    </source>
</reference>